<dbReference type="Proteomes" id="UP000199614">
    <property type="component" value="Unassembled WGS sequence"/>
</dbReference>
<keyword evidence="3" id="KW-1185">Reference proteome</keyword>
<dbReference type="EMBL" id="FOUY01000021">
    <property type="protein sequence ID" value="SFN78828.1"/>
    <property type="molecule type" value="Genomic_DNA"/>
</dbReference>
<dbReference type="SUPFAM" id="SSF54427">
    <property type="entry name" value="NTF2-like"/>
    <property type="match status" value="1"/>
</dbReference>
<dbReference type="Gene3D" id="3.10.450.50">
    <property type="match status" value="1"/>
</dbReference>
<dbReference type="GO" id="GO:0051213">
    <property type="term" value="F:dioxygenase activity"/>
    <property type="evidence" value="ECO:0007669"/>
    <property type="project" value="UniProtKB-KW"/>
</dbReference>
<sequence length="136" mass="15105">MSARAEIENVLGRAAWGYDEDDVDLIAAQFTEDAVMTLQIGRDGDTIGPFEGRAAIRTMHADSLAGQTDQRRHNLSNLVIVTESADAAETTTNLTLLSVEKGELRTLSSGWYRDELRRGPGGWQIARRHIYLDLPY</sequence>
<dbReference type="OrthoDB" id="7605094at2"/>
<gene>
    <name evidence="2" type="ORF">SAMN05216207_102175</name>
</gene>
<organism evidence="2 3">
    <name type="scientific">Pseudonocardia ammonioxydans</name>
    <dbReference type="NCBI Taxonomy" id="260086"/>
    <lineage>
        <taxon>Bacteria</taxon>
        <taxon>Bacillati</taxon>
        <taxon>Actinomycetota</taxon>
        <taxon>Actinomycetes</taxon>
        <taxon>Pseudonocardiales</taxon>
        <taxon>Pseudonocardiaceae</taxon>
        <taxon>Pseudonocardia</taxon>
    </lineage>
</organism>
<dbReference type="CDD" id="cd00531">
    <property type="entry name" value="NTF2_like"/>
    <property type="match status" value="1"/>
</dbReference>
<dbReference type="InterPro" id="IPR037401">
    <property type="entry name" value="SnoaL-like"/>
</dbReference>
<evidence type="ECO:0000313" key="3">
    <source>
        <dbReference type="Proteomes" id="UP000199614"/>
    </source>
</evidence>
<accession>A0A1I5BVV9</accession>
<reference evidence="2 3" key="1">
    <citation type="submission" date="2016-10" db="EMBL/GenBank/DDBJ databases">
        <authorList>
            <person name="de Groot N.N."/>
        </authorList>
    </citation>
    <scope>NUCLEOTIDE SEQUENCE [LARGE SCALE GENOMIC DNA]</scope>
    <source>
        <strain evidence="2 3">CGMCC 4.1877</strain>
    </source>
</reference>
<keyword evidence="2" id="KW-0560">Oxidoreductase</keyword>
<keyword evidence="2" id="KW-0223">Dioxygenase</keyword>
<evidence type="ECO:0000313" key="2">
    <source>
        <dbReference type="EMBL" id="SFN78828.1"/>
    </source>
</evidence>
<dbReference type="AlphaFoldDB" id="A0A1I5BVV9"/>
<protein>
    <submittedName>
        <fullName evidence="2">3-phenylpropionate/cinnamic acid dioxygenase, small subunit</fullName>
    </submittedName>
</protein>
<dbReference type="InterPro" id="IPR032710">
    <property type="entry name" value="NTF2-like_dom_sf"/>
</dbReference>
<evidence type="ECO:0000259" key="1">
    <source>
        <dbReference type="Pfam" id="PF13577"/>
    </source>
</evidence>
<feature type="domain" description="SnoaL-like" evidence="1">
    <location>
        <begin position="2"/>
        <end position="129"/>
    </location>
</feature>
<dbReference type="Pfam" id="PF13577">
    <property type="entry name" value="SnoaL_4"/>
    <property type="match status" value="1"/>
</dbReference>
<proteinExistence type="predicted"/>
<name>A0A1I5BVV9_PSUAM</name>
<dbReference type="RefSeq" id="WP_093346797.1">
    <property type="nucleotide sequence ID" value="NZ_FOUY01000021.1"/>
</dbReference>
<dbReference type="STRING" id="260086.SAMN05216207_102175"/>